<feature type="compositionally biased region" description="Basic and acidic residues" evidence="1">
    <location>
        <begin position="541"/>
        <end position="554"/>
    </location>
</feature>
<evidence type="ECO:0000313" key="3">
    <source>
        <dbReference type="Proteomes" id="UP001149163"/>
    </source>
</evidence>
<feature type="region of interest" description="Disordered" evidence="1">
    <location>
        <begin position="510"/>
        <end position="630"/>
    </location>
</feature>
<dbReference type="AlphaFoldDB" id="A0A9W9I840"/>
<dbReference type="GeneID" id="81426824"/>
<keyword evidence="3" id="KW-1185">Reference proteome</keyword>
<feature type="region of interest" description="Disordered" evidence="1">
    <location>
        <begin position="124"/>
        <end position="158"/>
    </location>
</feature>
<feature type="compositionally biased region" description="Basic and acidic residues" evidence="1">
    <location>
        <begin position="129"/>
        <end position="146"/>
    </location>
</feature>
<dbReference type="RefSeq" id="XP_056543203.1">
    <property type="nucleotide sequence ID" value="XM_056687648.1"/>
</dbReference>
<feature type="compositionally biased region" description="Basic residues" evidence="1">
    <location>
        <begin position="92"/>
        <end position="104"/>
    </location>
</feature>
<feature type="region of interest" description="Disordered" evidence="1">
    <location>
        <begin position="660"/>
        <end position="744"/>
    </location>
</feature>
<dbReference type="OrthoDB" id="10265068at2759"/>
<feature type="region of interest" description="Disordered" evidence="1">
    <location>
        <begin position="43"/>
        <end position="104"/>
    </location>
</feature>
<dbReference type="EMBL" id="JAPQKN010000003">
    <property type="protein sequence ID" value="KAJ5166742.1"/>
    <property type="molecule type" value="Genomic_DNA"/>
</dbReference>
<name>A0A9W9I840_9EURO</name>
<reference evidence="2" key="2">
    <citation type="journal article" date="2023" name="IMA Fungus">
        <title>Comparative genomic study of the Penicillium genus elucidates a diverse pangenome and 15 lateral gene transfer events.</title>
        <authorList>
            <person name="Petersen C."/>
            <person name="Sorensen T."/>
            <person name="Nielsen M.R."/>
            <person name="Sondergaard T.E."/>
            <person name="Sorensen J.L."/>
            <person name="Fitzpatrick D.A."/>
            <person name="Frisvad J.C."/>
            <person name="Nielsen K.L."/>
        </authorList>
    </citation>
    <scope>NUCLEOTIDE SEQUENCE</scope>
    <source>
        <strain evidence="2">IBT 26290</strain>
    </source>
</reference>
<feature type="compositionally biased region" description="Basic residues" evidence="1">
    <location>
        <begin position="526"/>
        <end position="540"/>
    </location>
</feature>
<feature type="region of interest" description="Disordered" evidence="1">
    <location>
        <begin position="472"/>
        <end position="498"/>
    </location>
</feature>
<proteinExistence type="predicted"/>
<feature type="region of interest" description="Disordered" evidence="1">
    <location>
        <begin position="285"/>
        <end position="323"/>
    </location>
</feature>
<sequence>MTPPDDFSIVAPPPSFPLNTYGDYQPFDAFFDKTVNRILSEEASLEESRHSDLPFDSSPVGSGNSPSSYSLRSRDNCKRPTYISASSTITSKTKKKNRKKTRSAAKREITVIDLCGSDDEDLVGNNVNRDQDECDHTKEMKGDDHVQPNGTPQDDSDHASTFVEAIEGSLNGVSEQDTLNDECAEEDRIFSSVGRSERLRVLNFIAGHPFMHNPVQPIQRSARLHFTDEICRVASSVGLDSSSIKSLVKHVRKLYLEFVCVDAEPPAMGLDDMPFGNEIVDEVEPTSHTREGFKRNRDHMSPSPSLNGRRSKRRVCEPLESSPQAVETEVIQAANGHVNPPPTALRDAPDYANDQGTTMIQIESSPEVPIDAVVVHDEEKGNEPDTFNVQNSPKISHEPVSVKINGKNEKAEAVQVESTPELPLESGDATAYHEAQISVTEHIFESTFPHGKIAASDNGKADVEDVQIQTAHNPATVGESLNDESVPDTPHESDASPGTVMDMVQEGLLPKISPEPTNDSPLRLSRNQKRKEKKRLRKQRKREEKERNQKKEAEAQQQSSKACLEDHNRHHAQEASAKLLRKNQSSVSAQVSSNGPPAKDPEPRKERKRRKQEYRLQQKRERKLQRKYSTFQHDRALVEDAHSSADELPVEATAFHLHERCDDGGNRVPKTHDEPKAQLSISRQTPEREGTVAGVPMQISTPRRDRTVAKGLMQVSTPTSQGTPGSQSKYGPLSPDPKEWSLDF</sequence>
<feature type="compositionally biased region" description="Polar residues" evidence="1">
    <location>
        <begin position="714"/>
        <end position="729"/>
    </location>
</feature>
<feature type="compositionally biased region" description="Basic and acidic residues" evidence="1">
    <location>
        <begin position="285"/>
        <end position="300"/>
    </location>
</feature>
<protein>
    <submittedName>
        <fullName evidence="2">Uncharacterized protein</fullName>
    </submittedName>
</protein>
<feature type="compositionally biased region" description="Basic and acidic residues" evidence="1">
    <location>
        <begin position="563"/>
        <end position="573"/>
    </location>
</feature>
<accession>A0A9W9I840</accession>
<evidence type="ECO:0000256" key="1">
    <source>
        <dbReference type="SAM" id="MobiDB-lite"/>
    </source>
</evidence>
<feature type="compositionally biased region" description="Low complexity" evidence="1">
    <location>
        <begin position="583"/>
        <end position="594"/>
    </location>
</feature>
<organism evidence="2 3">
    <name type="scientific">Penicillium canariense</name>
    <dbReference type="NCBI Taxonomy" id="189055"/>
    <lineage>
        <taxon>Eukaryota</taxon>
        <taxon>Fungi</taxon>
        <taxon>Dikarya</taxon>
        <taxon>Ascomycota</taxon>
        <taxon>Pezizomycotina</taxon>
        <taxon>Eurotiomycetes</taxon>
        <taxon>Eurotiomycetidae</taxon>
        <taxon>Eurotiales</taxon>
        <taxon>Aspergillaceae</taxon>
        <taxon>Penicillium</taxon>
    </lineage>
</organism>
<feature type="compositionally biased region" description="Basic and acidic residues" evidence="1">
    <location>
        <begin position="660"/>
        <end position="676"/>
    </location>
</feature>
<comment type="caution">
    <text evidence="2">The sequence shown here is derived from an EMBL/GenBank/DDBJ whole genome shotgun (WGS) entry which is preliminary data.</text>
</comment>
<gene>
    <name evidence="2" type="ORF">N7482_005523</name>
</gene>
<dbReference type="Proteomes" id="UP001149163">
    <property type="component" value="Unassembled WGS sequence"/>
</dbReference>
<feature type="compositionally biased region" description="Low complexity" evidence="1">
    <location>
        <begin position="56"/>
        <end position="71"/>
    </location>
</feature>
<reference evidence="2" key="1">
    <citation type="submission" date="2022-11" db="EMBL/GenBank/DDBJ databases">
        <authorList>
            <person name="Petersen C."/>
        </authorList>
    </citation>
    <scope>NUCLEOTIDE SEQUENCE</scope>
    <source>
        <strain evidence="2">IBT 26290</strain>
    </source>
</reference>
<evidence type="ECO:0000313" key="2">
    <source>
        <dbReference type="EMBL" id="KAJ5166742.1"/>
    </source>
</evidence>